<sequence length="627" mass="72083">MQQPNNRQGSDRIGSDRQDFAFNLTRLQQLKSLLPEIFCENEIDFDKFKALFSEQIATTPDRYMLNWAGKSEAYHTLQSPSFKTLTPCPQESVNFENSDNIFIEGENLDVLKILQKSYFNSVKMIYIDPPYNTGNDFVYHDNFASRLDDYQQQSGEKDENGLLKKAFVRNSKENGHYHSNWLNMMLPRLHLAKNLLKDDGVIFISIDDNEQAQLKLLCDEVFGEENFVACVSRSTGTPTGGGGLSQIVNELDYLLVYSKSSEVTLSGLEMTEEEASIYDRADEKGKYLIRPLRRTGGEDRREDRPTMYYALQAPDNSLVYPIAPAGYESRWICGQEKYNELLKNELIEWKNNQGKWTVYQKFYLEGRLKQAGNLWADVEGNKKATRDVKNLFNNTKVFDFPKPIGFLSKILKISTNSDDLILDFFAGSCTTAHAVMQLNAKDNGNRRFICVQMPELTDEKSEAFKAGFKNIAEISKERIRRAGKQIAENNPDKPLDTGFKVFKLSDSHFKQWQSPNMENLAQQLEFFIDPVADFAEPQAMLYEILLRLGLKLSIKVRLENDVFWLDDENGKRYAILLSEANEALFNQIIEQQPLKVVMLDRLFNGNDALKKNTELQFADHHIQFLVI</sequence>
<proteinExistence type="inferred from homology"/>
<dbReference type="GO" id="GO:0009007">
    <property type="term" value="F:site-specific DNA-methyltransferase (adenine-specific) activity"/>
    <property type="evidence" value="ECO:0007669"/>
    <property type="project" value="UniProtKB-EC"/>
</dbReference>
<keyword evidence="3 8" id="KW-0489">Methyltransferase</keyword>
<dbReference type="InterPro" id="IPR002052">
    <property type="entry name" value="DNA_methylase_N6_adenine_CS"/>
</dbReference>
<protein>
    <recommendedName>
        <fullName evidence="2">site-specific DNA-methyltransferase (adenine-specific)</fullName>
        <ecNumber evidence="2">2.1.1.72</ecNumber>
    </recommendedName>
</protein>
<dbReference type="EMBL" id="SMGJ01000003">
    <property type="protein sequence ID" value="TCK69972.1"/>
    <property type="molecule type" value="Genomic_DNA"/>
</dbReference>
<evidence type="ECO:0000313" key="8">
    <source>
        <dbReference type="EMBL" id="TCK69972.1"/>
    </source>
</evidence>
<reference evidence="8 9" key="1">
    <citation type="submission" date="2019-03" db="EMBL/GenBank/DDBJ databases">
        <title>Genomic Encyclopedia of Type Strains, Phase IV (KMG-IV): sequencing the most valuable type-strain genomes for metagenomic binning, comparative biology and taxonomic classification.</title>
        <authorList>
            <person name="Goeker M."/>
        </authorList>
    </citation>
    <scope>NUCLEOTIDE SEQUENCE [LARGE SCALE GENOMIC DNA]</scope>
    <source>
        <strain evidence="8 9">DSM 10053</strain>
    </source>
</reference>
<dbReference type="GO" id="GO:0032259">
    <property type="term" value="P:methylation"/>
    <property type="evidence" value="ECO:0007669"/>
    <property type="project" value="UniProtKB-KW"/>
</dbReference>
<dbReference type="AlphaFoldDB" id="A0A4R1KX78"/>
<dbReference type="InterPro" id="IPR002295">
    <property type="entry name" value="N4/N6-MTase_EcoPI_Mod-like"/>
</dbReference>
<accession>A0A4R1KX78</accession>
<comment type="similarity">
    <text evidence="1">Belongs to the N(4)/N(6)-methyltransferase family.</text>
</comment>
<dbReference type="InterPro" id="IPR002941">
    <property type="entry name" value="DNA_methylase_N4/N6"/>
</dbReference>
<dbReference type="Proteomes" id="UP000295496">
    <property type="component" value="Unassembled WGS sequence"/>
</dbReference>
<evidence type="ECO:0000256" key="1">
    <source>
        <dbReference type="ARBA" id="ARBA00006594"/>
    </source>
</evidence>
<dbReference type="SUPFAM" id="SSF53335">
    <property type="entry name" value="S-adenosyl-L-methionine-dependent methyltransferases"/>
    <property type="match status" value="1"/>
</dbReference>
<dbReference type="InterPro" id="IPR029063">
    <property type="entry name" value="SAM-dependent_MTases_sf"/>
</dbReference>
<evidence type="ECO:0000313" key="9">
    <source>
        <dbReference type="Proteomes" id="UP000295496"/>
    </source>
</evidence>
<evidence type="ECO:0000256" key="3">
    <source>
        <dbReference type="ARBA" id="ARBA00022603"/>
    </source>
</evidence>
<evidence type="ECO:0000259" key="7">
    <source>
        <dbReference type="Pfam" id="PF01555"/>
    </source>
</evidence>
<dbReference type="GO" id="GO:0003677">
    <property type="term" value="F:DNA binding"/>
    <property type="evidence" value="ECO:0007669"/>
    <property type="project" value="InterPro"/>
</dbReference>
<dbReference type="PROSITE" id="PS00092">
    <property type="entry name" value="N6_MTASE"/>
    <property type="match status" value="1"/>
</dbReference>
<keyword evidence="4 8" id="KW-0808">Transferase</keyword>
<dbReference type="EC" id="2.1.1.72" evidence="2"/>
<organism evidence="8 9">
    <name type="scientific">Lonepinella koalarum</name>
    <dbReference type="NCBI Taxonomy" id="53417"/>
    <lineage>
        <taxon>Bacteria</taxon>
        <taxon>Pseudomonadati</taxon>
        <taxon>Pseudomonadota</taxon>
        <taxon>Gammaproteobacteria</taxon>
        <taxon>Pasteurellales</taxon>
        <taxon>Pasteurellaceae</taxon>
        <taxon>Lonepinella</taxon>
    </lineage>
</organism>
<gene>
    <name evidence="8" type="ORF">EV692_1194</name>
</gene>
<dbReference type="RefSeq" id="WP_132301498.1">
    <property type="nucleotide sequence ID" value="NZ_CP170642.1"/>
</dbReference>
<keyword evidence="5" id="KW-0949">S-adenosyl-L-methionine</keyword>
<feature type="domain" description="DNA methylase N-4/N-6" evidence="7">
    <location>
        <begin position="122"/>
        <end position="451"/>
    </location>
</feature>
<evidence type="ECO:0000256" key="2">
    <source>
        <dbReference type="ARBA" id="ARBA00011900"/>
    </source>
</evidence>
<name>A0A4R1KX78_9PAST</name>
<keyword evidence="9" id="KW-1185">Reference proteome</keyword>
<evidence type="ECO:0000256" key="4">
    <source>
        <dbReference type="ARBA" id="ARBA00022679"/>
    </source>
</evidence>
<dbReference type="GO" id="GO:0008170">
    <property type="term" value="F:N-methyltransferase activity"/>
    <property type="evidence" value="ECO:0007669"/>
    <property type="project" value="InterPro"/>
</dbReference>
<dbReference type="PRINTS" id="PR00506">
    <property type="entry name" value="D21N6MTFRASE"/>
</dbReference>
<comment type="caution">
    <text evidence="8">The sequence shown here is derived from an EMBL/GenBank/DDBJ whole genome shotgun (WGS) entry which is preliminary data.</text>
</comment>
<evidence type="ECO:0000256" key="5">
    <source>
        <dbReference type="ARBA" id="ARBA00022691"/>
    </source>
</evidence>
<dbReference type="Gene3D" id="3.40.50.150">
    <property type="entry name" value="Vaccinia Virus protein VP39"/>
    <property type="match status" value="1"/>
</dbReference>
<comment type="catalytic activity">
    <reaction evidence="6">
        <text>a 2'-deoxyadenosine in DNA + S-adenosyl-L-methionine = an N(6)-methyl-2'-deoxyadenosine in DNA + S-adenosyl-L-homocysteine + H(+)</text>
        <dbReference type="Rhea" id="RHEA:15197"/>
        <dbReference type="Rhea" id="RHEA-COMP:12418"/>
        <dbReference type="Rhea" id="RHEA-COMP:12419"/>
        <dbReference type="ChEBI" id="CHEBI:15378"/>
        <dbReference type="ChEBI" id="CHEBI:57856"/>
        <dbReference type="ChEBI" id="CHEBI:59789"/>
        <dbReference type="ChEBI" id="CHEBI:90615"/>
        <dbReference type="ChEBI" id="CHEBI:90616"/>
        <dbReference type="EC" id="2.1.1.72"/>
    </reaction>
</comment>
<dbReference type="Pfam" id="PF01555">
    <property type="entry name" value="N6_N4_Mtase"/>
    <property type="match status" value="1"/>
</dbReference>
<dbReference type="PIRSF" id="PIRSF015855">
    <property type="entry name" value="TypeIII_Mtase_mKpnI"/>
    <property type="match status" value="1"/>
</dbReference>
<evidence type="ECO:0000256" key="6">
    <source>
        <dbReference type="ARBA" id="ARBA00047942"/>
    </source>
</evidence>